<comment type="caution">
    <text evidence="3">The sequence shown here is derived from an EMBL/GenBank/DDBJ whole genome shotgun (WGS) entry which is preliminary data.</text>
</comment>
<proteinExistence type="predicted"/>
<evidence type="ECO:0000313" key="3">
    <source>
        <dbReference type="EMBL" id="KAF2898406.1"/>
    </source>
</evidence>
<gene>
    <name evidence="3" type="ORF">ILUMI_07768</name>
</gene>
<reference evidence="3" key="1">
    <citation type="submission" date="2019-08" db="EMBL/GenBank/DDBJ databases">
        <title>The genome of the North American firefly Photinus pyralis.</title>
        <authorList>
            <consortium name="Photinus pyralis genome working group"/>
            <person name="Fallon T.R."/>
            <person name="Sander Lower S.E."/>
            <person name="Weng J.-K."/>
        </authorList>
    </citation>
    <scope>NUCLEOTIDE SEQUENCE</scope>
    <source>
        <strain evidence="3">TRF0915ILg1</strain>
        <tissue evidence="3">Whole body</tissue>
    </source>
</reference>
<dbReference type="Gene3D" id="3.30.360.10">
    <property type="entry name" value="Dihydrodipicolinate Reductase, domain 2"/>
    <property type="match status" value="1"/>
</dbReference>
<keyword evidence="4" id="KW-1185">Reference proteome</keyword>
<name>A0A8K0D6V1_IGNLU</name>
<dbReference type="Proteomes" id="UP000801492">
    <property type="component" value="Unassembled WGS sequence"/>
</dbReference>
<protein>
    <recommendedName>
        <fullName evidence="2">Gfo/Idh/MocA-like oxidoreductase N-terminal domain-containing protein</fullName>
    </recommendedName>
</protein>
<dbReference type="PANTHER" id="PTHR42840:SF3">
    <property type="entry name" value="BINDING ROSSMANN FOLD OXIDOREDUCTASE, PUTATIVE (AFU_ORTHOLOGUE AFUA_2G10240)-RELATED"/>
    <property type="match status" value="1"/>
</dbReference>
<dbReference type="OrthoDB" id="64915at2759"/>
<dbReference type="GO" id="GO:0006740">
    <property type="term" value="P:NADPH regeneration"/>
    <property type="evidence" value="ECO:0007669"/>
    <property type="project" value="TreeGrafter"/>
</dbReference>
<feature type="domain" description="Gfo/Idh/MocA-like oxidoreductase N-terminal" evidence="2">
    <location>
        <begin position="43"/>
        <end position="161"/>
    </location>
</feature>
<keyword evidence="1" id="KW-0560">Oxidoreductase</keyword>
<evidence type="ECO:0000313" key="4">
    <source>
        <dbReference type="Proteomes" id="UP000801492"/>
    </source>
</evidence>
<sequence length="211" mass="23885">MATIKFKDVSQYKQQQIPREDHGYNKYVQHIGMQQKSENCVVGIALFGVGRAGVIHLISLLNNPRVKLVYIVEEDKSKWDSLRSYWNLTETKFISSMDANQVYNDKSVRAVVISSPTHTHEAIVTNALEHNKAVFCEKPIAENLEKSRRCFDKAKQVGQPLLAAFNRRFDAAYSSVRDRVRNGEVGHVNTIKVCSRDSPLPTTEYLKASGT</sequence>
<organism evidence="3 4">
    <name type="scientific">Ignelater luminosus</name>
    <name type="common">Cucubano</name>
    <name type="synonym">Pyrophorus luminosus</name>
    <dbReference type="NCBI Taxonomy" id="2038154"/>
    <lineage>
        <taxon>Eukaryota</taxon>
        <taxon>Metazoa</taxon>
        <taxon>Ecdysozoa</taxon>
        <taxon>Arthropoda</taxon>
        <taxon>Hexapoda</taxon>
        <taxon>Insecta</taxon>
        <taxon>Pterygota</taxon>
        <taxon>Neoptera</taxon>
        <taxon>Endopterygota</taxon>
        <taxon>Coleoptera</taxon>
        <taxon>Polyphaga</taxon>
        <taxon>Elateriformia</taxon>
        <taxon>Elateroidea</taxon>
        <taxon>Elateridae</taxon>
        <taxon>Agrypninae</taxon>
        <taxon>Pyrophorini</taxon>
        <taxon>Ignelater</taxon>
    </lineage>
</organism>
<evidence type="ECO:0000259" key="2">
    <source>
        <dbReference type="Pfam" id="PF01408"/>
    </source>
</evidence>
<dbReference type="InterPro" id="IPR000683">
    <property type="entry name" value="Gfo/Idh/MocA-like_OxRdtase_N"/>
</dbReference>
<dbReference type="GO" id="GO:0005737">
    <property type="term" value="C:cytoplasm"/>
    <property type="evidence" value="ECO:0007669"/>
    <property type="project" value="TreeGrafter"/>
</dbReference>
<dbReference type="GO" id="GO:0016491">
    <property type="term" value="F:oxidoreductase activity"/>
    <property type="evidence" value="ECO:0007669"/>
    <property type="project" value="UniProtKB-KW"/>
</dbReference>
<dbReference type="AlphaFoldDB" id="A0A8K0D6V1"/>
<dbReference type="PANTHER" id="PTHR42840">
    <property type="entry name" value="NAD(P)-BINDING ROSSMANN-FOLD SUPERFAMILY PROTEIN-RELATED"/>
    <property type="match status" value="1"/>
</dbReference>
<evidence type="ECO:0000256" key="1">
    <source>
        <dbReference type="ARBA" id="ARBA00023002"/>
    </source>
</evidence>
<dbReference type="EMBL" id="VTPC01003522">
    <property type="protein sequence ID" value="KAF2898406.1"/>
    <property type="molecule type" value="Genomic_DNA"/>
</dbReference>
<dbReference type="Gene3D" id="3.40.50.720">
    <property type="entry name" value="NAD(P)-binding Rossmann-like Domain"/>
    <property type="match status" value="1"/>
</dbReference>
<dbReference type="SUPFAM" id="SSF51735">
    <property type="entry name" value="NAD(P)-binding Rossmann-fold domains"/>
    <property type="match status" value="1"/>
</dbReference>
<dbReference type="InterPro" id="IPR036291">
    <property type="entry name" value="NAD(P)-bd_dom_sf"/>
</dbReference>
<accession>A0A8K0D6V1</accession>
<dbReference type="GO" id="GO:0000166">
    <property type="term" value="F:nucleotide binding"/>
    <property type="evidence" value="ECO:0007669"/>
    <property type="project" value="InterPro"/>
</dbReference>
<dbReference type="Pfam" id="PF01408">
    <property type="entry name" value="GFO_IDH_MocA"/>
    <property type="match status" value="1"/>
</dbReference>